<feature type="compositionally biased region" description="Gly residues" evidence="1">
    <location>
        <begin position="16"/>
        <end position="30"/>
    </location>
</feature>
<evidence type="ECO:0000313" key="2">
    <source>
        <dbReference type="EMBL" id="TNN72175.1"/>
    </source>
</evidence>
<comment type="caution">
    <text evidence="2">The sequence shown here is derived from an EMBL/GenBank/DDBJ whole genome shotgun (WGS) entry which is preliminary data.</text>
</comment>
<gene>
    <name evidence="2" type="ORF">EYF80_017603</name>
</gene>
<evidence type="ECO:0000256" key="1">
    <source>
        <dbReference type="SAM" id="MobiDB-lite"/>
    </source>
</evidence>
<reference evidence="2 3" key="1">
    <citation type="submission" date="2019-03" db="EMBL/GenBank/DDBJ databases">
        <title>First draft genome of Liparis tanakae, snailfish: a comprehensive survey of snailfish specific genes.</title>
        <authorList>
            <person name="Kim W."/>
            <person name="Song I."/>
            <person name="Jeong J.-H."/>
            <person name="Kim D."/>
            <person name="Kim S."/>
            <person name="Ryu S."/>
            <person name="Song J.Y."/>
            <person name="Lee S.K."/>
        </authorList>
    </citation>
    <scope>NUCLEOTIDE SEQUENCE [LARGE SCALE GENOMIC DNA]</scope>
    <source>
        <tissue evidence="2">Muscle</tissue>
    </source>
</reference>
<name>A0A4Z2I3Y9_9TELE</name>
<organism evidence="2 3">
    <name type="scientific">Liparis tanakae</name>
    <name type="common">Tanaka's snailfish</name>
    <dbReference type="NCBI Taxonomy" id="230148"/>
    <lineage>
        <taxon>Eukaryota</taxon>
        <taxon>Metazoa</taxon>
        <taxon>Chordata</taxon>
        <taxon>Craniata</taxon>
        <taxon>Vertebrata</taxon>
        <taxon>Euteleostomi</taxon>
        <taxon>Actinopterygii</taxon>
        <taxon>Neopterygii</taxon>
        <taxon>Teleostei</taxon>
        <taxon>Neoteleostei</taxon>
        <taxon>Acanthomorphata</taxon>
        <taxon>Eupercaria</taxon>
        <taxon>Perciformes</taxon>
        <taxon>Cottioidei</taxon>
        <taxon>Cottales</taxon>
        <taxon>Liparidae</taxon>
        <taxon>Liparis</taxon>
    </lineage>
</organism>
<proteinExistence type="predicted"/>
<feature type="compositionally biased region" description="Basic and acidic residues" evidence="1">
    <location>
        <begin position="85"/>
        <end position="103"/>
    </location>
</feature>
<dbReference type="AlphaFoldDB" id="A0A4Z2I3Y9"/>
<accession>A0A4Z2I3Y9</accession>
<evidence type="ECO:0000313" key="3">
    <source>
        <dbReference type="Proteomes" id="UP000314294"/>
    </source>
</evidence>
<dbReference type="EMBL" id="SRLO01000141">
    <property type="protein sequence ID" value="TNN72175.1"/>
    <property type="molecule type" value="Genomic_DNA"/>
</dbReference>
<feature type="region of interest" description="Disordered" evidence="1">
    <location>
        <begin position="1"/>
        <end position="44"/>
    </location>
</feature>
<sequence>MEPSTCSPRGGRNDSGSGGWMGGGCGGLAGYGPPRVEPSPASAYPRWEQPGSMWAPALGQLRSTPLIRVQIASLGCTSGPGAMGREVRMDDHSRREGVRKKETEKGRLWLKQMEGNRRAKQKPTATRHSSTKDVSMCGRMVTMMSLKSRPEMEPLWAWSRWMNACRACSSCISCGRGGGGGG</sequence>
<dbReference type="Proteomes" id="UP000314294">
    <property type="component" value="Unassembled WGS sequence"/>
</dbReference>
<protein>
    <submittedName>
        <fullName evidence="2">Uncharacterized protein</fullName>
    </submittedName>
</protein>
<keyword evidence="3" id="KW-1185">Reference proteome</keyword>
<feature type="region of interest" description="Disordered" evidence="1">
    <location>
        <begin position="80"/>
        <end position="103"/>
    </location>
</feature>